<proteinExistence type="predicted"/>
<protein>
    <submittedName>
        <fullName evidence="2">Uncharacterized protein</fullName>
    </submittedName>
</protein>
<feature type="compositionally biased region" description="Basic and acidic residues" evidence="1">
    <location>
        <begin position="113"/>
        <end position="123"/>
    </location>
</feature>
<gene>
    <name evidence="2" type="ORF">C5O19_22935</name>
</gene>
<sequence>MQSGVICNSSPPLITLSLLGKSVLWNDLFTDEGSTNHEKIMSRHSANTKDPNVESVPTAELPEGTPELTEVERTGEMPIVDTVADGEGDATHETKASTLEKQKVDEILDEEEAREREKHTKKK</sequence>
<evidence type="ECO:0000313" key="2">
    <source>
        <dbReference type="EMBL" id="PQA54030.1"/>
    </source>
</evidence>
<keyword evidence="3" id="KW-1185">Reference proteome</keyword>
<feature type="compositionally biased region" description="Basic and acidic residues" evidence="1">
    <location>
        <begin position="89"/>
        <end position="106"/>
    </location>
</feature>
<dbReference type="AlphaFoldDB" id="A0A2S7IFM5"/>
<accession>A0A2S7IFM5</accession>
<dbReference type="EMBL" id="PTRA01000007">
    <property type="protein sequence ID" value="PQA54030.1"/>
    <property type="molecule type" value="Genomic_DNA"/>
</dbReference>
<evidence type="ECO:0000256" key="1">
    <source>
        <dbReference type="SAM" id="MobiDB-lite"/>
    </source>
</evidence>
<feature type="region of interest" description="Disordered" evidence="1">
    <location>
        <begin position="42"/>
        <end position="123"/>
    </location>
</feature>
<comment type="caution">
    <text evidence="2">The sequence shown here is derived from an EMBL/GenBank/DDBJ whole genome shotgun (WGS) entry which is preliminary data.</text>
</comment>
<evidence type="ECO:0000313" key="3">
    <source>
        <dbReference type="Proteomes" id="UP000239590"/>
    </source>
</evidence>
<dbReference type="Proteomes" id="UP000239590">
    <property type="component" value="Unassembled WGS sequence"/>
</dbReference>
<name>A0A2S7IFM5_9BACT</name>
<reference evidence="3" key="1">
    <citation type="submission" date="2018-02" db="EMBL/GenBank/DDBJ databases">
        <title>Genome sequencing of Solimonas sp. HR-BB.</title>
        <authorList>
            <person name="Lee Y."/>
            <person name="Jeon C.O."/>
        </authorList>
    </citation>
    <scope>NUCLEOTIDE SEQUENCE [LARGE SCALE GENOMIC DNA]</scope>
    <source>
        <strain evidence="3">HR-U</strain>
    </source>
</reference>
<organism evidence="2 3">
    <name type="scientific">Siphonobacter curvatus</name>
    <dbReference type="NCBI Taxonomy" id="2094562"/>
    <lineage>
        <taxon>Bacteria</taxon>
        <taxon>Pseudomonadati</taxon>
        <taxon>Bacteroidota</taxon>
        <taxon>Cytophagia</taxon>
        <taxon>Cytophagales</taxon>
        <taxon>Cytophagaceae</taxon>
        <taxon>Siphonobacter</taxon>
    </lineage>
</organism>